<gene>
    <name evidence="2" type="ORF">SAMN05216251_14012</name>
</gene>
<dbReference type="EMBL" id="FONG01000040">
    <property type="protein sequence ID" value="SFF93207.1"/>
    <property type="molecule type" value="Genomic_DNA"/>
</dbReference>
<proteinExistence type="predicted"/>
<dbReference type="Proteomes" id="UP000199323">
    <property type="component" value="Unassembled WGS sequence"/>
</dbReference>
<evidence type="ECO:0000313" key="2">
    <source>
        <dbReference type="EMBL" id="SFF93207.1"/>
    </source>
</evidence>
<name>A0A1I2MUP9_9ACTN</name>
<evidence type="ECO:0000256" key="1">
    <source>
        <dbReference type="SAM" id="MobiDB-lite"/>
    </source>
</evidence>
<evidence type="ECO:0000313" key="3">
    <source>
        <dbReference type="Proteomes" id="UP000199323"/>
    </source>
</evidence>
<dbReference type="AlphaFoldDB" id="A0A1I2MUP9"/>
<dbReference type="RefSeq" id="WP_093717835.1">
    <property type="nucleotide sequence ID" value="NZ_FONG01000040.1"/>
</dbReference>
<accession>A0A1I2MUP9</accession>
<feature type="compositionally biased region" description="Polar residues" evidence="1">
    <location>
        <begin position="236"/>
        <end position="245"/>
    </location>
</feature>
<sequence length="347" mass="37907">MTSHDRTASLRNRGQSADAAVPFERQAHPTSRPADLVITGEMIPEPVAVDADGDLTGTELHELDVCERALANLETAHWLAGKALQVIRDARLYRQTHTRFEQYVKERWDMSVRAAYQLIEEWRLASELQDILGRPATPSHVRALLPVVRQAGIRSAVYLYVELAPRARAEGVRVTADLVALVVNAIHQQAGELAAEQQFMDATREIFSAPAFPSAVPPAPPRRALPQGQTRAEPDTASTPISSAATHGPQAIVQNFTESHGKVTMPPAPADPLSPSQRVPATDDYSDPGPEDMIAILDDLLRRATELAQDITAAAVVDPMATGHAQELRTRIHRCLTAAVHPYRPRS</sequence>
<feature type="region of interest" description="Disordered" evidence="1">
    <location>
        <begin position="1"/>
        <end position="31"/>
    </location>
</feature>
<dbReference type="OrthoDB" id="4520934at2"/>
<keyword evidence="3" id="KW-1185">Reference proteome</keyword>
<dbReference type="STRING" id="380248.SAMN05216251_14012"/>
<feature type="region of interest" description="Disordered" evidence="1">
    <location>
        <begin position="261"/>
        <end position="286"/>
    </location>
</feature>
<reference evidence="2 3" key="1">
    <citation type="submission" date="2016-10" db="EMBL/GenBank/DDBJ databases">
        <authorList>
            <person name="de Groot N.N."/>
        </authorList>
    </citation>
    <scope>NUCLEOTIDE SEQUENCE [LARGE SCALE GENOMIC DNA]</scope>
    <source>
        <strain evidence="2 3">CGMCC 4.3510</strain>
    </source>
</reference>
<protein>
    <submittedName>
        <fullName evidence="2">Uncharacterized protein</fullName>
    </submittedName>
</protein>
<organism evidence="2 3">
    <name type="scientific">Actinacidiphila alni</name>
    <dbReference type="NCBI Taxonomy" id="380248"/>
    <lineage>
        <taxon>Bacteria</taxon>
        <taxon>Bacillati</taxon>
        <taxon>Actinomycetota</taxon>
        <taxon>Actinomycetes</taxon>
        <taxon>Kitasatosporales</taxon>
        <taxon>Streptomycetaceae</taxon>
        <taxon>Actinacidiphila</taxon>
    </lineage>
</organism>
<feature type="region of interest" description="Disordered" evidence="1">
    <location>
        <begin position="211"/>
        <end position="246"/>
    </location>
</feature>